<sequence length="339" mass="37574">MPSPDIRKAFDTSLYCGLNFDQAVLHLSHDLASLTLDNQSRQENPHPATPFKYLVNFDSGTVTCPQYSPEDIRELFRHSSEAETICQEVLNRENYSQGDFAYLWISPGNPESRIGVGRIHQTSNSSARVDNFSGLLTDLSETACLQLAQWANQFSYSPRSLPLNATDLKDYPIFVRPPSGIDPLEFIFTSIIPRPDLYQGIKTGRFETEYQERLSAAREVAPVLASALLGLAAHPAELDYLRLGAMGENFMARSLNISFSAVDTGCGFTNTQLLKNANFSAPPEIFFYTSATPVIKFTESRSDCPAIQCPDCGWEPDSNELAEVKSGTLDECPDCGFRP</sequence>
<dbReference type="AlphaFoldDB" id="A0A0G1S0Z4"/>
<protein>
    <submittedName>
        <fullName evidence="1">Uncharacterized protein</fullName>
    </submittedName>
</protein>
<dbReference type="Proteomes" id="UP000034364">
    <property type="component" value="Unassembled WGS sequence"/>
</dbReference>
<comment type="caution">
    <text evidence="1">The sequence shown here is derived from an EMBL/GenBank/DDBJ whole genome shotgun (WGS) entry which is preliminary data.</text>
</comment>
<name>A0A0G1S0Z4_9BACT</name>
<accession>A0A0G1S0Z4</accession>
<reference evidence="1 2" key="1">
    <citation type="journal article" date="2015" name="Nature">
        <title>rRNA introns, odd ribosomes, and small enigmatic genomes across a large radiation of phyla.</title>
        <authorList>
            <person name="Brown C.T."/>
            <person name="Hug L.A."/>
            <person name="Thomas B.C."/>
            <person name="Sharon I."/>
            <person name="Castelle C.J."/>
            <person name="Singh A."/>
            <person name="Wilkins M.J."/>
            <person name="Williams K.H."/>
            <person name="Banfield J.F."/>
        </authorList>
    </citation>
    <scope>NUCLEOTIDE SEQUENCE [LARGE SCALE GENOMIC DNA]</scope>
</reference>
<dbReference type="EMBL" id="LCNV01000037">
    <property type="protein sequence ID" value="KKU63012.1"/>
    <property type="molecule type" value="Genomic_DNA"/>
</dbReference>
<gene>
    <name evidence="1" type="ORF">UX87_C0037G0010</name>
</gene>
<proteinExistence type="predicted"/>
<evidence type="ECO:0000313" key="1">
    <source>
        <dbReference type="EMBL" id="KKU63012.1"/>
    </source>
</evidence>
<organism evidence="1 2">
    <name type="scientific">Candidatus Amesbacteria bacterium GW2011_GWA1_47_16</name>
    <dbReference type="NCBI Taxonomy" id="1618353"/>
    <lineage>
        <taxon>Bacteria</taxon>
        <taxon>Candidatus Amesiibacteriota</taxon>
    </lineage>
</organism>
<evidence type="ECO:0000313" key="2">
    <source>
        <dbReference type="Proteomes" id="UP000034364"/>
    </source>
</evidence>